<comment type="caution">
    <text evidence="2">The sequence shown here is derived from an EMBL/GenBank/DDBJ whole genome shotgun (WGS) entry which is preliminary data.</text>
</comment>
<keyword evidence="1" id="KW-1133">Transmembrane helix</keyword>
<dbReference type="AlphaFoldDB" id="A0A9D5U7I4"/>
<protein>
    <submittedName>
        <fullName evidence="2">Uncharacterized protein</fullName>
    </submittedName>
</protein>
<evidence type="ECO:0000313" key="2">
    <source>
        <dbReference type="EMBL" id="MBE7699948.1"/>
    </source>
</evidence>
<keyword evidence="3" id="KW-1185">Reference proteome</keyword>
<keyword evidence="1" id="KW-0472">Membrane</keyword>
<proteinExistence type="predicted"/>
<feature type="transmembrane region" description="Helical" evidence="1">
    <location>
        <begin position="52"/>
        <end position="81"/>
    </location>
</feature>
<feature type="transmembrane region" description="Helical" evidence="1">
    <location>
        <begin position="118"/>
        <end position="137"/>
    </location>
</feature>
<sequence length="140" mass="14108">MNVDGPKTPTVVDDAGRGLPEVWRRPVASLAAGPLIGAATGLAFGLTDPAWASWSMFLGALAGSAAALVASLLGAMANLVFRTARTGVRRAAVVLGTGLGAAGTVAALAQVWHVVPPWSVAFPLAVLVVMSAVMICGPHR</sequence>
<accession>A0A9D5U7I4</accession>
<evidence type="ECO:0000313" key="3">
    <source>
        <dbReference type="Proteomes" id="UP000822993"/>
    </source>
</evidence>
<reference evidence="2 3" key="1">
    <citation type="submission" date="2020-08" db="EMBL/GenBank/DDBJ databases">
        <title>A Genomic Blueprint of the Chicken Gut Microbiome.</title>
        <authorList>
            <person name="Gilroy R."/>
            <person name="Ravi A."/>
            <person name="Getino M."/>
            <person name="Pursley I."/>
            <person name="Horton D.L."/>
            <person name="Alikhan N.-F."/>
            <person name="Baker D."/>
            <person name="Gharbi K."/>
            <person name="Hall N."/>
            <person name="Watson M."/>
            <person name="Adriaenssens E.M."/>
            <person name="Foster-Nyarko E."/>
            <person name="Jarju S."/>
            <person name="Secka A."/>
            <person name="Antonio M."/>
            <person name="Oren A."/>
            <person name="Chaudhuri R."/>
            <person name="La Ragione R.M."/>
            <person name="Hildebrand F."/>
            <person name="Pallen M.J."/>
        </authorList>
    </citation>
    <scope>NUCLEOTIDE SEQUENCE [LARGE SCALE GENOMIC DNA]</scope>
    <source>
        <strain evidence="2 3">Sa1BUA8</strain>
    </source>
</reference>
<keyword evidence="1" id="KW-0812">Transmembrane</keyword>
<organism evidence="2 3">
    <name type="scientific">Oerskovia douganii</name>
    <dbReference type="NCBI Taxonomy" id="2762210"/>
    <lineage>
        <taxon>Bacteria</taxon>
        <taxon>Bacillati</taxon>
        <taxon>Actinomycetota</taxon>
        <taxon>Actinomycetes</taxon>
        <taxon>Micrococcales</taxon>
        <taxon>Cellulomonadaceae</taxon>
        <taxon>Oerskovia</taxon>
    </lineage>
</organism>
<dbReference type="RefSeq" id="WP_193719246.1">
    <property type="nucleotide sequence ID" value="NZ_JACSPN010000006.1"/>
</dbReference>
<gene>
    <name evidence="2" type="ORF">H9623_06455</name>
</gene>
<feature type="transmembrane region" description="Helical" evidence="1">
    <location>
        <begin position="93"/>
        <end position="112"/>
    </location>
</feature>
<dbReference type="Proteomes" id="UP000822993">
    <property type="component" value="Unassembled WGS sequence"/>
</dbReference>
<dbReference type="EMBL" id="JACSPN010000006">
    <property type="protein sequence ID" value="MBE7699948.1"/>
    <property type="molecule type" value="Genomic_DNA"/>
</dbReference>
<name>A0A9D5U7I4_9CELL</name>
<feature type="transmembrane region" description="Helical" evidence="1">
    <location>
        <begin position="27"/>
        <end position="46"/>
    </location>
</feature>
<evidence type="ECO:0000256" key="1">
    <source>
        <dbReference type="SAM" id="Phobius"/>
    </source>
</evidence>